<dbReference type="InterPro" id="IPR020550">
    <property type="entry name" value="Inositol_monophosphatase_CS"/>
</dbReference>
<evidence type="ECO:0000256" key="12">
    <source>
        <dbReference type="ARBA" id="ARBA00044554"/>
    </source>
</evidence>
<dbReference type="Proteomes" id="UP001307889">
    <property type="component" value="Chromosome 2"/>
</dbReference>
<comment type="catalytic activity">
    <reaction evidence="9">
        <text>1D-myo-inositol 1,4-bisphosphate + H2O = 1D-myo-inositol 4-phosphate + phosphate</text>
        <dbReference type="Rhea" id="RHEA:15553"/>
        <dbReference type="ChEBI" id="CHEBI:15377"/>
        <dbReference type="ChEBI" id="CHEBI:43474"/>
        <dbReference type="ChEBI" id="CHEBI:58282"/>
        <dbReference type="ChEBI" id="CHEBI:58469"/>
        <dbReference type="EC" id="3.1.3.57"/>
    </reaction>
    <physiologicalReaction direction="left-to-right" evidence="9">
        <dbReference type="Rhea" id="RHEA:15554"/>
    </physiologicalReaction>
</comment>
<evidence type="ECO:0000256" key="3">
    <source>
        <dbReference type="ARBA" id="ARBA00022671"/>
    </source>
</evidence>
<evidence type="ECO:0000313" key="14">
    <source>
        <dbReference type="Proteomes" id="UP001307889"/>
    </source>
</evidence>
<dbReference type="EC" id="3.1.3.57" evidence="10"/>
<keyword evidence="3" id="KW-0452">Lithium</keyword>
<dbReference type="PANTHER" id="PTHR43028:SF5">
    <property type="entry name" value="3'(2'),5'-BISPHOSPHATE NUCLEOTIDASE 1"/>
    <property type="match status" value="1"/>
</dbReference>
<evidence type="ECO:0000256" key="5">
    <source>
        <dbReference type="ARBA" id="ARBA00022842"/>
    </source>
</evidence>
<reference evidence="13 14" key="1">
    <citation type="submission" date="2023-09" db="EMBL/GenBank/DDBJ databases">
        <title>Nesidiocoris tenuis whole genome shotgun sequence.</title>
        <authorList>
            <person name="Shibata T."/>
            <person name="Shimoda M."/>
            <person name="Kobayashi T."/>
            <person name="Uehara T."/>
        </authorList>
    </citation>
    <scope>NUCLEOTIDE SEQUENCE [LARGE SCALE GENOMIC DNA]</scope>
    <source>
        <strain evidence="13 14">Japan</strain>
    </source>
</reference>
<dbReference type="InterPro" id="IPR020583">
    <property type="entry name" value="Inositol_monoP_metal-BS"/>
</dbReference>
<keyword evidence="4" id="KW-0479">Metal-binding</keyword>
<keyword evidence="14" id="KW-1185">Reference proteome</keyword>
<evidence type="ECO:0000256" key="2">
    <source>
        <dbReference type="ARBA" id="ARBA00012633"/>
    </source>
</evidence>
<dbReference type="Gene3D" id="3.40.190.80">
    <property type="match status" value="1"/>
</dbReference>
<dbReference type="InterPro" id="IPR000760">
    <property type="entry name" value="Inositol_monophosphatase-like"/>
</dbReference>
<proteinExistence type="inferred from homology"/>
<accession>A0ABN7AIY9</accession>
<dbReference type="Pfam" id="PF00459">
    <property type="entry name" value="Inositol_P"/>
    <property type="match status" value="1"/>
</dbReference>
<dbReference type="PANTHER" id="PTHR43028">
    <property type="entry name" value="3'(2'),5'-BISPHOSPHATE NUCLEOTIDASE 1"/>
    <property type="match status" value="1"/>
</dbReference>
<comment type="catalytic activity">
    <reaction evidence="8">
        <text>1D-myo-inositol 1,3,4-trisphosphate + H2O = 1D-myo-inositol 3,4-bisphosphate + phosphate</text>
        <dbReference type="Rhea" id="RHEA:70319"/>
        <dbReference type="ChEBI" id="CHEBI:15377"/>
        <dbReference type="ChEBI" id="CHEBI:43474"/>
        <dbReference type="ChEBI" id="CHEBI:58414"/>
        <dbReference type="ChEBI" id="CHEBI:83241"/>
    </reaction>
    <physiologicalReaction direction="left-to-right" evidence="8">
        <dbReference type="Rhea" id="RHEA:70320"/>
    </physiologicalReaction>
</comment>
<evidence type="ECO:0000256" key="9">
    <source>
        <dbReference type="ARBA" id="ARBA00044478"/>
    </source>
</evidence>
<evidence type="ECO:0000256" key="7">
    <source>
        <dbReference type="ARBA" id="ARBA00041815"/>
    </source>
</evidence>
<name>A0ABN7AIY9_9HEMI</name>
<dbReference type="SUPFAM" id="SSF56655">
    <property type="entry name" value="Carbohydrate phosphatase"/>
    <property type="match status" value="1"/>
</dbReference>
<dbReference type="PROSITE" id="PS00629">
    <property type="entry name" value="IMP_1"/>
    <property type="match status" value="1"/>
</dbReference>
<dbReference type="InterPro" id="IPR050725">
    <property type="entry name" value="CysQ/Inositol_MonoPase"/>
</dbReference>
<sequence>MTSVAPVILRVLASSHTASAKAGEIVRDVMAKGELGIVEKGKNDLQTLADSSAQKCIIAALTKCYPKATIIGEEGQLALDDVPEEWTDISPNDEILKRTCPKDLETVKEEDITIWVDPLDGTKEYTEGLVGHVTVLIGMAVGDNAVGGIIHQPFVDCNGTKGRTIWGMKGVGLGGFDVRQPDPSKFILTTSRSHSNEQVEKALKILNPDEVIRVGGAGYKALLLLEGRAHAYVFPTPGTKRWDTCAPEAVLNAVGGILTDSKGQLYSYDRKTDVNNRGGVLAAYTKEYHDRCLAAFNQ</sequence>
<evidence type="ECO:0000256" key="8">
    <source>
        <dbReference type="ARBA" id="ARBA00044465"/>
    </source>
</evidence>
<dbReference type="CDD" id="cd01640">
    <property type="entry name" value="IPPase"/>
    <property type="match status" value="1"/>
</dbReference>
<dbReference type="PROSITE" id="PS00630">
    <property type="entry name" value="IMP_2"/>
    <property type="match status" value="1"/>
</dbReference>
<comment type="similarity">
    <text evidence="1">Belongs to the inositol monophosphatase superfamily.</text>
</comment>
<evidence type="ECO:0000256" key="6">
    <source>
        <dbReference type="ARBA" id="ARBA00040342"/>
    </source>
</evidence>
<gene>
    <name evidence="13" type="ORF">NTJ_03115</name>
</gene>
<dbReference type="Gene3D" id="3.30.540.10">
    <property type="entry name" value="Fructose-1,6-Bisphosphatase, subunit A, domain 1"/>
    <property type="match status" value="1"/>
</dbReference>
<dbReference type="EMBL" id="AP028910">
    <property type="protein sequence ID" value="BES90307.1"/>
    <property type="molecule type" value="Genomic_DNA"/>
</dbReference>
<protein>
    <recommendedName>
        <fullName evidence="6">3'(2'),5'-bisphosphate nucleotidase 1</fullName>
        <ecNumber evidence="10">3.1.3.57</ecNumber>
        <ecNumber evidence="2">3.1.3.7</ecNumber>
    </recommendedName>
    <alternativeName>
        <fullName evidence="11">3'-phosphoadenosine 5'-phosphate phosphatase</fullName>
    </alternativeName>
    <alternativeName>
        <fullName evidence="7">Bisphosphate 3'-nucleotidase 1</fullName>
    </alternativeName>
    <alternativeName>
        <fullName evidence="12">Inositol-polyphosphate 1-phosphatase</fullName>
    </alternativeName>
</protein>
<keyword evidence="5" id="KW-0460">Magnesium</keyword>
<evidence type="ECO:0000256" key="1">
    <source>
        <dbReference type="ARBA" id="ARBA00009759"/>
    </source>
</evidence>
<evidence type="ECO:0000313" key="13">
    <source>
        <dbReference type="EMBL" id="BES90307.1"/>
    </source>
</evidence>
<evidence type="ECO:0000256" key="4">
    <source>
        <dbReference type="ARBA" id="ARBA00022723"/>
    </source>
</evidence>
<evidence type="ECO:0000256" key="10">
    <source>
        <dbReference type="ARBA" id="ARBA00044519"/>
    </source>
</evidence>
<dbReference type="EC" id="3.1.3.7" evidence="2"/>
<evidence type="ECO:0000256" key="11">
    <source>
        <dbReference type="ARBA" id="ARBA00044544"/>
    </source>
</evidence>
<organism evidence="13 14">
    <name type="scientific">Nesidiocoris tenuis</name>
    <dbReference type="NCBI Taxonomy" id="355587"/>
    <lineage>
        <taxon>Eukaryota</taxon>
        <taxon>Metazoa</taxon>
        <taxon>Ecdysozoa</taxon>
        <taxon>Arthropoda</taxon>
        <taxon>Hexapoda</taxon>
        <taxon>Insecta</taxon>
        <taxon>Pterygota</taxon>
        <taxon>Neoptera</taxon>
        <taxon>Paraneoptera</taxon>
        <taxon>Hemiptera</taxon>
        <taxon>Heteroptera</taxon>
        <taxon>Panheteroptera</taxon>
        <taxon>Cimicomorpha</taxon>
        <taxon>Miridae</taxon>
        <taxon>Dicyphina</taxon>
        <taxon>Nesidiocoris</taxon>
    </lineage>
</organism>